<dbReference type="PANTHER" id="PTHR31471">
    <property type="entry name" value="OS02G0116800 PROTEIN"/>
    <property type="match status" value="1"/>
</dbReference>
<comment type="similarity">
    <text evidence="1">Belongs to the remorin family.</text>
</comment>
<feature type="compositionally biased region" description="Polar residues" evidence="2">
    <location>
        <begin position="103"/>
        <end position="115"/>
    </location>
</feature>
<comment type="caution">
    <text evidence="4">The sequence shown here is derived from an EMBL/GenBank/DDBJ whole genome shotgun (WGS) entry which is preliminary data.</text>
</comment>
<organism evidence="4 5">
    <name type="scientific">Sorghum bicolor</name>
    <name type="common">Sorghum</name>
    <name type="synonym">Sorghum vulgare</name>
    <dbReference type="NCBI Taxonomy" id="4558"/>
    <lineage>
        <taxon>Eukaryota</taxon>
        <taxon>Viridiplantae</taxon>
        <taxon>Streptophyta</taxon>
        <taxon>Embryophyta</taxon>
        <taxon>Tracheophyta</taxon>
        <taxon>Spermatophyta</taxon>
        <taxon>Magnoliopsida</taxon>
        <taxon>Liliopsida</taxon>
        <taxon>Poales</taxon>
        <taxon>Poaceae</taxon>
        <taxon>PACMAD clade</taxon>
        <taxon>Panicoideae</taxon>
        <taxon>Andropogonodae</taxon>
        <taxon>Andropogoneae</taxon>
        <taxon>Sorghinae</taxon>
        <taxon>Sorghum</taxon>
    </lineage>
</organism>
<proteinExistence type="inferred from homology"/>
<evidence type="ECO:0000313" key="5">
    <source>
        <dbReference type="Proteomes" id="UP000807115"/>
    </source>
</evidence>
<sequence length="469" mass="51036">MQRSQVHGPPAPQSPPSTSVASAAGIFQSSSASSSSLRSTGASPLMEYERIHEPLPRRQSGGFSPAKLRAMLRGLEKHQRNNGEDTSPEANDSGELDDRRSLECSTSTEMSSNSGHRSRNRAPDDDSFDSESSSSGPPTVKRSTAVAALLPPFSRPTPSKWDDAEKWISSPTSNRTGRAGPTAGTVPKKSALAFPEHGGRPPAVAKVVTDVPTNTGPLVKNSDGLADPDLLKPAHNASIVDEPAPAVRSVSMRDMGTEMTPIASQEPSRTATPIIASSPTSSRTPTPQRTTELSVSNIDSNKMEMSEEELQISTRQEIMDLGERLGKTTIAAWASKEEKTAAHSTSTTAYKAVDINRENRAADWQEAEKAKYLARFQMEEAKIQAWENLQKAKIEAEMKRIEAKIERKRAREQDRLASKLAAVSHRAEAKREAAEVRRNQEAARTEEQAAQIRETGHTPSSFSCWCWCL</sequence>
<reference evidence="4" key="2">
    <citation type="submission" date="2020-10" db="EMBL/GenBank/DDBJ databases">
        <authorList>
            <person name="Cooper E.A."/>
            <person name="Brenton Z.W."/>
            <person name="Flinn B.S."/>
            <person name="Jenkins J."/>
            <person name="Shu S."/>
            <person name="Flowers D."/>
            <person name="Luo F."/>
            <person name="Wang Y."/>
            <person name="Xia P."/>
            <person name="Barry K."/>
            <person name="Daum C."/>
            <person name="Lipzen A."/>
            <person name="Yoshinaga Y."/>
            <person name="Schmutz J."/>
            <person name="Saski C."/>
            <person name="Vermerris W."/>
            <person name="Kresovich S."/>
        </authorList>
    </citation>
    <scope>NUCLEOTIDE SEQUENCE</scope>
</reference>
<protein>
    <recommendedName>
        <fullName evidence="3">Remorin C-terminal domain-containing protein</fullName>
    </recommendedName>
</protein>
<feature type="domain" description="Remorin C-terminal" evidence="3">
    <location>
        <begin position="357"/>
        <end position="460"/>
    </location>
</feature>
<evidence type="ECO:0000259" key="3">
    <source>
        <dbReference type="Pfam" id="PF03763"/>
    </source>
</evidence>
<feature type="compositionally biased region" description="Low complexity" evidence="2">
    <location>
        <begin position="270"/>
        <end position="291"/>
    </location>
</feature>
<dbReference type="Pfam" id="PF03763">
    <property type="entry name" value="Remorin_C"/>
    <property type="match status" value="1"/>
</dbReference>
<evidence type="ECO:0000256" key="1">
    <source>
        <dbReference type="ARBA" id="ARBA00005711"/>
    </source>
</evidence>
<feature type="compositionally biased region" description="Low complexity" evidence="2">
    <location>
        <begin position="21"/>
        <end position="43"/>
    </location>
</feature>
<dbReference type="InterPro" id="IPR005516">
    <property type="entry name" value="Remorin_C"/>
</dbReference>
<feature type="region of interest" description="Disordered" evidence="2">
    <location>
        <begin position="421"/>
        <end position="458"/>
    </location>
</feature>
<feature type="compositionally biased region" description="Basic and acidic residues" evidence="2">
    <location>
        <begin position="74"/>
        <end position="83"/>
    </location>
</feature>
<dbReference type="AlphaFoldDB" id="A0A921S7Y7"/>
<evidence type="ECO:0000313" key="4">
    <source>
        <dbReference type="EMBL" id="KAG0553080.1"/>
    </source>
</evidence>
<gene>
    <name evidence="4" type="ORF">BDA96_01G564400</name>
</gene>
<evidence type="ECO:0000256" key="2">
    <source>
        <dbReference type="SAM" id="MobiDB-lite"/>
    </source>
</evidence>
<dbReference type="PANTHER" id="PTHR31471:SF18">
    <property type="entry name" value="OS03G0120200 PROTEIN"/>
    <property type="match status" value="1"/>
</dbReference>
<feature type="compositionally biased region" description="Basic and acidic residues" evidence="2">
    <location>
        <begin position="47"/>
        <end position="56"/>
    </location>
</feature>
<reference evidence="4" key="1">
    <citation type="journal article" date="2019" name="BMC Genomics">
        <title>A new reference genome for Sorghum bicolor reveals high levels of sequence similarity between sweet and grain genotypes: implications for the genetics of sugar metabolism.</title>
        <authorList>
            <person name="Cooper E.A."/>
            <person name="Brenton Z.W."/>
            <person name="Flinn B.S."/>
            <person name="Jenkins J."/>
            <person name="Shu S."/>
            <person name="Flowers D."/>
            <person name="Luo F."/>
            <person name="Wang Y."/>
            <person name="Xia P."/>
            <person name="Barry K."/>
            <person name="Daum C."/>
            <person name="Lipzen A."/>
            <person name="Yoshinaga Y."/>
            <person name="Schmutz J."/>
            <person name="Saski C."/>
            <person name="Vermerris W."/>
            <person name="Kresovich S."/>
        </authorList>
    </citation>
    <scope>NUCLEOTIDE SEQUENCE</scope>
</reference>
<dbReference type="EMBL" id="CM027680">
    <property type="protein sequence ID" value="KAG0553080.1"/>
    <property type="molecule type" value="Genomic_DNA"/>
</dbReference>
<accession>A0A921S7Y7</accession>
<feature type="region of interest" description="Disordered" evidence="2">
    <location>
        <begin position="1"/>
        <end position="238"/>
    </location>
</feature>
<feature type="compositionally biased region" description="Basic and acidic residues" evidence="2">
    <location>
        <begin position="425"/>
        <end position="447"/>
    </location>
</feature>
<name>A0A921S7Y7_SORBI</name>
<feature type="region of interest" description="Disordered" evidence="2">
    <location>
        <begin position="261"/>
        <end position="292"/>
    </location>
</feature>
<dbReference type="Proteomes" id="UP000807115">
    <property type="component" value="Chromosome 1"/>
</dbReference>